<dbReference type="CDD" id="cd00112">
    <property type="entry name" value="LDLa"/>
    <property type="match status" value="1"/>
</dbReference>
<keyword evidence="1" id="KW-1015">Disulfide bond</keyword>
<organism evidence="2 3">
    <name type="scientific">Mauremys mutica</name>
    <name type="common">yellowpond turtle</name>
    <dbReference type="NCBI Taxonomy" id="74926"/>
    <lineage>
        <taxon>Eukaryota</taxon>
        <taxon>Metazoa</taxon>
        <taxon>Chordata</taxon>
        <taxon>Craniata</taxon>
        <taxon>Vertebrata</taxon>
        <taxon>Euteleostomi</taxon>
        <taxon>Archelosauria</taxon>
        <taxon>Testudinata</taxon>
        <taxon>Testudines</taxon>
        <taxon>Cryptodira</taxon>
        <taxon>Durocryptodira</taxon>
        <taxon>Testudinoidea</taxon>
        <taxon>Geoemydidae</taxon>
        <taxon>Geoemydinae</taxon>
        <taxon>Mauremys</taxon>
    </lineage>
</organism>
<proteinExistence type="predicted"/>
<dbReference type="EMBL" id="JAHDVG010000477">
    <property type="protein sequence ID" value="KAH1175509.1"/>
    <property type="molecule type" value="Genomic_DNA"/>
</dbReference>
<gene>
    <name evidence="2" type="ORF">KIL84_008383</name>
</gene>
<dbReference type="Gene3D" id="4.10.400.10">
    <property type="entry name" value="Low-density Lipoprotein Receptor"/>
    <property type="match status" value="1"/>
</dbReference>
<dbReference type="SUPFAM" id="SSF57424">
    <property type="entry name" value="LDL receptor-like module"/>
    <property type="match status" value="1"/>
</dbReference>
<dbReference type="InterPro" id="IPR002172">
    <property type="entry name" value="LDrepeatLR_classA_rpt"/>
</dbReference>
<dbReference type="Proteomes" id="UP000827986">
    <property type="component" value="Unassembled WGS sequence"/>
</dbReference>
<keyword evidence="3" id="KW-1185">Reference proteome</keyword>
<evidence type="ECO:0000313" key="2">
    <source>
        <dbReference type="EMBL" id="KAH1175509.1"/>
    </source>
</evidence>
<dbReference type="InterPro" id="IPR036055">
    <property type="entry name" value="LDL_receptor-like_sf"/>
</dbReference>
<sequence>MHGKLPPTHRPADKTVKFIPLQQQCNGQDDCSWGEDEENCVQQVPEGPPVEGELWMLSQ</sequence>
<name>A0A9D3X501_9SAUR</name>
<accession>A0A9D3X501</accession>
<dbReference type="AlphaFoldDB" id="A0A9D3X501"/>
<evidence type="ECO:0000313" key="3">
    <source>
        <dbReference type="Proteomes" id="UP000827986"/>
    </source>
</evidence>
<dbReference type="Pfam" id="PF00057">
    <property type="entry name" value="Ldl_recept_a"/>
    <property type="match status" value="1"/>
</dbReference>
<evidence type="ECO:0000256" key="1">
    <source>
        <dbReference type="ARBA" id="ARBA00023157"/>
    </source>
</evidence>
<comment type="caution">
    <text evidence="2">The sequence shown here is derived from an EMBL/GenBank/DDBJ whole genome shotgun (WGS) entry which is preliminary data.</text>
</comment>
<protein>
    <submittedName>
        <fullName evidence="2">Uncharacterized protein</fullName>
    </submittedName>
</protein>
<reference evidence="2" key="1">
    <citation type="submission" date="2021-09" db="EMBL/GenBank/DDBJ databases">
        <title>The genome of Mauremys mutica provides insights into the evolution of semi-aquatic lifestyle.</title>
        <authorList>
            <person name="Gong S."/>
            <person name="Gao Y."/>
        </authorList>
    </citation>
    <scope>NUCLEOTIDE SEQUENCE</scope>
    <source>
        <strain evidence="2">MM-2020</strain>
        <tissue evidence="2">Muscle</tissue>
    </source>
</reference>